<gene>
    <name evidence="2" type="ORF">BSAL_84335</name>
</gene>
<keyword evidence="3" id="KW-1185">Reference proteome</keyword>
<dbReference type="AlphaFoldDB" id="A0A0S4J044"/>
<proteinExistence type="predicted"/>
<reference evidence="3" key="1">
    <citation type="submission" date="2015-09" db="EMBL/GenBank/DDBJ databases">
        <authorList>
            <consortium name="Pathogen Informatics"/>
        </authorList>
    </citation>
    <scope>NUCLEOTIDE SEQUENCE [LARGE SCALE GENOMIC DNA]</scope>
    <source>
        <strain evidence="3">Lake Konstanz</strain>
    </source>
</reference>
<dbReference type="VEuPathDB" id="TriTrypDB:BSAL_56190"/>
<evidence type="ECO:0000313" key="2">
    <source>
        <dbReference type="EMBL" id="CUG74188.1"/>
    </source>
</evidence>
<evidence type="ECO:0000313" key="3">
    <source>
        <dbReference type="Proteomes" id="UP000051952"/>
    </source>
</evidence>
<feature type="non-terminal residue" evidence="2">
    <location>
        <position position="818"/>
    </location>
</feature>
<feature type="region of interest" description="Disordered" evidence="1">
    <location>
        <begin position="294"/>
        <end position="328"/>
    </location>
</feature>
<name>A0A0S4J044_BODSA</name>
<organism evidence="2 3">
    <name type="scientific">Bodo saltans</name>
    <name type="common">Flagellated protozoan</name>
    <dbReference type="NCBI Taxonomy" id="75058"/>
    <lineage>
        <taxon>Eukaryota</taxon>
        <taxon>Discoba</taxon>
        <taxon>Euglenozoa</taxon>
        <taxon>Kinetoplastea</taxon>
        <taxon>Metakinetoplastina</taxon>
        <taxon>Eubodonida</taxon>
        <taxon>Bodonidae</taxon>
        <taxon>Bodo</taxon>
    </lineage>
</organism>
<accession>A0A0S4J044</accession>
<protein>
    <submittedName>
        <fullName evidence="2">Uncharacterized protein</fullName>
    </submittedName>
</protein>
<dbReference type="Proteomes" id="UP000051952">
    <property type="component" value="Unassembled WGS sequence"/>
</dbReference>
<evidence type="ECO:0000256" key="1">
    <source>
        <dbReference type="SAM" id="MobiDB-lite"/>
    </source>
</evidence>
<sequence length="818" mass="89364">MRVGTITPTAVGWLRLGAKARAPLEGLQRFVPAGQHTLICGSQLSRRPEPQHTFIASAQLSPRRVERKFDALLLAQSSSGCAQWWPSHALVGTTDAAVVEVANVTNSDRLHSRSRILPAITLFPTQAGNTPIALVDPLTSVRYLRWIKSIAGGGTGYNRPDERAMPSGVDATSASCCCGLMSRSRGLHCSAEQKRVLSSIDKQTLTKALIMSYSEISQHDDVDLESLIDHIVLKCADKSLAKGMRGILWHQRYVVFFSAAAKDLLIAVAQPTKAKYAHAHEDEMKGVKRVHTLHLLPPKNPPPQQGTVAADSGDQQGGDDEANKKPRYEPFDVYSVEDGVEMLKNLEYDEVTKFVVHAVDGLPGTSSCLLESTRRNPHEVLKKFFPADKKLTVKDDLTIHTRPVASTKEDWTWLCSRNVDWQLGVGQFSTVLVDFRSNETWSNDANTAVLIGGESGSGKTMEMICGHSGKSDLVIYMRFADALMRNVDVRLCNTICENEKLLRDAKQGAVALAARDARNGAFVKLAQEAINGAVAASCAELTHALKMHETGETFTVRLCFDEMGDSPAYVRACCAMNVVTLRKNLGWGSMVEIRVVAAGTGIGSVDNPGGSENNFYQLAMLSQRAGKSLYWKMRDRMLGEWKSHSGAAKISFDELVTDVDMIGKHWFDRPAALAKMKDRNRTLSTLFAAHAAHARSIDAQGAVPSTATIDEQVHTKLLHDLKAKEELRKSVSEASDWANQALVQEALFAAVESDGACAAALTNPRMAALFVSVVHVVRKQTLEHELSAATSGTNIRRTVLQRVAVHFKRLNGLKGTTP</sequence>
<dbReference type="EMBL" id="CYKH01000974">
    <property type="protein sequence ID" value="CUG74188.1"/>
    <property type="molecule type" value="Genomic_DNA"/>
</dbReference>
<dbReference type="VEuPathDB" id="TriTrypDB:BSAL_84325"/>